<dbReference type="Pfam" id="PF07497">
    <property type="entry name" value="Rho_RNA_bind"/>
    <property type="match status" value="1"/>
</dbReference>
<evidence type="ECO:0000259" key="12">
    <source>
        <dbReference type="PROSITE" id="PS51856"/>
    </source>
</evidence>
<dbReference type="Proteomes" id="UP001379235">
    <property type="component" value="Unassembled WGS sequence"/>
</dbReference>
<dbReference type="CDD" id="cd01128">
    <property type="entry name" value="rho_factor_C"/>
    <property type="match status" value="1"/>
</dbReference>
<comment type="caution">
    <text evidence="9">Lacks conserved residue(s) required for the propagation of feature annotation.</text>
</comment>
<dbReference type="Pfam" id="PF00006">
    <property type="entry name" value="ATP-synt_ab"/>
    <property type="match status" value="1"/>
</dbReference>
<evidence type="ECO:0000256" key="10">
    <source>
        <dbReference type="NCBIfam" id="TIGR00767"/>
    </source>
</evidence>
<feature type="binding site" evidence="9">
    <location>
        <position position="212"/>
    </location>
    <ligand>
        <name>ATP</name>
        <dbReference type="ChEBI" id="CHEBI:30616"/>
    </ligand>
</feature>
<evidence type="ECO:0000256" key="1">
    <source>
        <dbReference type="ARBA" id="ARBA00022472"/>
    </source>
</evidence>
<keyword evidence="7 9" id="KW-0805">Transcription regulation</keyword>
<reference evidence="13 14" key="1">
    <citation type="submission" date="2024-03" db="EMBL/GenBank/DDBJ databases">
        <authorList>
            <person name="Jo J.-H."/>
        </authorList>
    </citation>
    <scope>NUCLEOTIDE SEQUENCE [LARGE SCALE GENOMIC DNA]</scope>
    <source>
        <strain evidence="13 14">AS3R-12</strain>
    </source>
</reference>
<feature type="binding site" evidence="9">
    <location>
        <begin position="169"/>
        <end position="174"/>
    </location>
    <ligand>
        <name>ATP</name>
        <dbReference type="ChEBI" id="CHEBI:30616"/>
    </ligand>
</feature>
<keyword evidence="4 9" id="KW-0347">Helicase</keyword>
<dbReference type="PANTHER" id="PTHR46425">
    <property type="entry name" value="TRANSCRIPTION TERMINATION FACTOR RHO"/>
    <property type="match status" value="1"/>
</dbReference>
<dbReference type="Gene3D" id="2.40.50.140">
    <property type="entry name" value="Nucleic acid-binding proteins"/>
    <property type="match status" value="1"/>
</dbReference>
<evidence type="ECO:0000313" key="13">
    <source>
        <dbReference type="EMBL" id="MEJ6010266.1"/>
    </source>
</evidence>
<protein>
    <recommendedName>
        <fullName evidence="9 10">Transcription termination factor Rho</fullName>
        <ecNumber evidence="9 10">3.6.4.-</ecNumber>
    </recommendedName>
    <alternativeName>
        <fullName evidence="9">ATP-dependent helicase Rho</fullName>
    </alternativeName>
</protein>
<keyword evidence="14" id="KW-1185">Reference proteome</keyword>
<comment type="similarity">
    <text evidence="9 11">Belongs to the Rho family.</text>
</comment>
<dbReference type="NCBIfam" id="NF006886">
    <property type="entry name" value="PRK09376.1"/>
    <property type="match status" value="1"/>
</dbReference>
<evidence type="ECO:0000256" key="7">
    <source>
        <dbReference type="ARBA" id="ARBA00023015"/>
    </source>
</evidence>
<dbReference type="SUPFAM" id="SSF68912">
    <property type="entry name" value="Rho N-terminal domain-like"/>
    <property type="match status" value="1"/>
</dbReference>
<dbReference type="InterPro" id="IPR004665">
    <property type="entry name" value="Term_rho"/>
</dbReference>
<organism evidence="13 14">
    <name type="scientific">Novosphingobium aquae</name>
    <dbReference type="NCBI Taxonomy" id="3133435"/>
    <lineage>
        <taxon>Bacteria</taxon>
        <taxon>Pseudomonadati</taxon>
        <taxon>Pseudomonadota</taxon>
        <taxon>Alphaproteobacteria</taxon>
        <taxon>Sphingomonadales</taxon>
        <taxon>Sphingomonadaceae</taxon>
        <taxon>Novosphingobium</taxon>
    </lineage>
</organism>
<dbReference type="InterPro" id="IPR041703">
    <property type="entry name" value="Rho_factor_ATP-bd"/>
</dbReference>
<keyword evidence="5 9" id="KW-0067">ATP-binding</keyword>
<dbReference type="InterPro" id="IPR036269">
    <property type="entry name" value="Rho_N_sf"/>
</dbReference>
<keyword evidence="2 9" id="KW-0547">Nucleotide-binding</keyword>
<comment type="subunit">
    <text evidence="9">Homohexamer. The homohexamer assembles into an open ring structure.</text>
</comment>
<dbReference type="SUPFAM" id="SSF50249">
    <property type="entry name" value="Nucleic acid-binding proteins"/>
    <property type="match status" value="1"/>
</dbReference>
<dbReference type="SUPFAM" id="SSF52540">
    <property type="entry name" value="P-loop containing nucleoside triphosphate hydrolases"/>
    <property type="match status" value="1"/>
</dbReference>
<comment type="caution">
    <text evidence="13">The sequence shown here is derived from an EMBL/GenBank/DDBJ whole genome shotgun (WGS) entry which is preliminary data.</text>
</comment>
<dbReference type="Gene3D" id="3.40.50.300">
    <property type="entry name" value="P-loop containing nucleotide triphosphate hydrolases"/>
    <property type="match status" value="1"/>
</dbReference>
<dbReference type="EMBL" id="JBBHJY010000004">
    <property type="protein sequence ID" value="MEJ6010266.1"/>
    <property type="molecule type" value="Genomic_DNA"/>
</dbReference>
<evidence type="ECO:0000256" key="5">
    <source>
        <dbReference type="ARBA" id="ARBA00022840"/>
    </source>
</evidence>
<sequence length="418" mass="46743">MHLKELKKKTSAELVEMAEEYEVEGASTLRRQDLMFAILKEVAEDGEEIMGLGTIEVLPEGFGFLRSPEANYLAGPDDIYVSPNQVRKWGLRTGDTVEGEIRAPKDGERYFAITKLTKVNFDEPEAVRHRVNFDNLTPLYPDERLVLDSSDPTVKDKSARVIDLISPQGKGQRALIVAPPRTGKTVLLQNIAKAITDNHPEVFLLVLLVDERPEEVTDMQRSVKGEVISSTFDEPATRHVQVAEMVIEKAKRLVEHKRDVVILLDSITRLGRAYNTVVPSSGKVLTGGVDANALQRPKRFFGAARNIEEGGSLSIIATALIDTGSRMDEVIFEEFKGTGNSEIVLDRKVSDKRIFPALDVGKSGTRKEELLVPKDQLSKMWVLRRILMQMGTVDAMEFLLDKMKDSKSNEDFFATMNQ</sequence>
<feature type="binding site" evidence="9">
    <location>
        <begin position="181"/>
        <end position="186"/>
    </location>
    <ligand>
        <name>ATP</name>
        <dbReference type="ChEBI" id="CHEBI:30616"/>
    </ligand>
</feature>
<dbReference type="InterPro" id="IPR003593">
    <property type="entry name" value="AAA+_ATPase"/>
</dbReference>
<dbReference type="Gene3D" id="1.10.720.10">
    <property type="match status" value="1"/>
</dbReference>
<evidence type="ECO:0000256" key="11">
    <source>
        <dbReference type="PROSITE-ProRule" id="PRU01203"/>
    </source>
</evidence>
<dbReference type="InterPro" id="IPR011129">
    <property type="entry name" value="CSD"/>
</dbReference>
<dbReference type="EC" id="3.6.4.-" evidence="9 10"/>
<dbReference type="SMART" id="SM00959">
    <property type="entry name" value="Rho_N"/>
    <property type="match status" value="1"/>
</dbReference>
<name>A0ABU8S9M6_9SPHN</name>
<dbReference type="NCBIfam" id="TIGR00767">
    <property type="entry name" value="rho"/>
    <property type="match status" value="1"/>
</dbReference>
<evidence type="ECO:0000256" key="4">
    <source>
        <dbReference type="ARBA" id="ARBA00022806"/>
    </source>
</evidence>
<dbReference type="InterPro" id="IPR011112">
    <property type="entry name" value="Rho-like_N"/>
</dbReference>
<dbReference type="Pfam" id="PF07498">
    <property type="entry name" value="Rho_N"/>
    <property type="match status" value="1"/>
</dbReference>
<keyword evidence="8 9" id="KW-0804">Transcription</keyword>
<evidence type="ECO:0000313" key="14">
    <source>
        <dbReference type="Proteomes" id="UP001379235"/>
    </source>
</evidence>
<keyword evidence="1 9" id="KW-0806">Transcription termination</keyword>
<keyword evidence="6 9" id="KW-0694">RNA-binding</keyword>
<dbReference type="CDD" id="cd04459">
    <property type="entry name" value="Rho_CSD"/>
    <property type="match status" value="1"/>
</dbReference>
<proteinExistence type="inferred from homology"/>
<feature type="domain" description="Rho RNA-BD" evidence="12">
    <location>
        <begin position="48"/>
        <end position="123"/>
    </location>
</feature>
<dbReference type="SMART" id="SM00357">
    <property type="entry name" value="CSP"/>
    <property type="match status" value="1"/>
</dbReference>
<dbReference type="InterPro" id="IPR011113">
    <property type="entry name" value="Rho_RNA-bd"/>
</dbReference>
<evidence type="ECO:0000256" key="3">
    <source>
        <dbReference type="ARBA" id="ARBA00022801"/>
    </source>
</evidence>
<dbReference type="InterPro" id="IPR000194">
    <property type="entry name" value="ATPase_F1/V1/A1_a/bsu_nucl-bd"/>
</dbReference>
<dbReference type="RefSeq" id="WP_339966799.1">
    <property type="nucleotide sequence ID" value="NZ_JBBHJY010000004.1"/>
</dbReference>
<dbReference type="InterPro" id="IPR027417">
    <property type="entry name" value="P-loop_NTPase"/>
</dbReference>
<evidence type="ECO:0000256" key="8">
    <source>
        <dbReference type="ARBA" id="ARBA00023163"/>
    </source>
</evidence>
<evidence type="ECO:0000256" key="6">
    <source>
        <dbReference type="ARBA" id="ARBA00022884"/>
    </source>
</evidence>
<dbReference type="SMART" id="SM00382">
    <property type="entry name" value="AAA"/>
    <property type="match status" value="1"/>
</dbReference>
<keyword evidence="3 9" id="KW-0378">Hydrolase</keyword>
<evidence type="ECO:0000256" key="2">
    <source>
        <dbReference type="ARBA" id="ARBA00022741"/>
    </source>
</evidence>
<evidence type="ECO:0000256" key="9">
    <source>
        <dbReference type="HAMAP-Rule" id="MF_01884"/>
    </source>
</evidence>
<gene>
    <name evidence="9 13" type="primary">rho</name>
    <name evidence="13" type="ORF">WG900_10085</name>
</gene>
<dbReference type="PANTHER" id="PTHR46425:SF1">
    <property type="entry name" value="TRANSCRIPTION TERMINATION FACTOR RHO"/>
    <property type="match status" value="1"/>
</dbReference>
<dbReference type="PROSITE" id="PS51856">
    <property type="entry name" value="RHO_RNA_BD"/>
    <property type="match status" value="1"/>
</dbReference>
<comment type="function">
    <text evidence="9">Facilitates transcription termination by a mechanism that involves Rho binding to the nascent RNA, activation of Rho's RNA-dependent ATPase activity, and release of the mRNA from the DNA template.</text>
</comment>
<accession>A0ABU8S9M6</accession>
<dbReference type="InterPro" id="IPR012340">
    <property type="entry name" value="NA-bd_OB-fold"/>
</dbReference>
<dbReference type="HAMAP" id="MF_01884">
    <property type="entry name" value="Rho"/>
    <property type="match status" value="1"/>
</dbReference>